<keyword evidence="1" id="KW-0472">Membrane</keyword>
<feature type="transmembrane region" description="Helical" evidence="1">
    <location>
        <begin position="161"/>
        <end position="179"/>
    </location>
</feature>
<sequence length="232" mass="26941">MVLLYSEFLYQVYNLSADLFNFIIYILALFTLLNFRVFKEEYKWILIAIIGFALFEVLMSSVILLGITDNRFFNNPYAVFTILTIGIWYSKVINSKSINWIIVAIGSLFLFIMFYQIAIPTSPLRGFNNSIILFGLIIFMSFIVHRKLAKSPKIKNLKQEPLFWFNLSFLIYSLLKLIFKPITDAITPISDDLAFIMGTIKNLSDPIFYFLLAVGLYKLKSQTFRPIASLWP</sequence>
<keyword evidence="1" id="KW-1133">Transmembrane helix</keyword>
<keyword evidence="3" id="KW-1185">Reference proteome</keyword>
<feature type="transmembrane region" description="Helical" evidence="1">
    <location>
        <begin position="73"/>
        <end position="90"/>
    </location>
</feature>
<comment type="caution">
    <text evidence="2">The sequence shown here is derived from an EMBL/GenBank/DDBJ whole genome shotgun (WGS) entry which is preliminary data.</text>
</comment>
<feature type="transmembrane region" description="Helical" evidence="1">
    <location>
        <begin position="12"/>
        <end position="33"/>
    </location>
</feature>
<feature type="transmembrane region" description="Helical" evidence="1">
    <location>
        <begin position="97"/>
        <end position="119"/>
    </location>
</feature>
<feature type="transmembrane region" description="Helical" evidence="1">
    <location>
        <begin position="45"/>
        <end position="67"/>
    </location>
</feature>
<evidence type="ECO:0000313" key="2">
    <source>
        <dbReference type="EMBL" id="MFC3812739.1"/>
    </source>
</evidence>
<keyword evidence="1" id="KW-0812">Transmembrane</keyword>
<protein>
    <submittedName>
        <fullName evidence="2">Uncharacterized protein</fullName>
    </submittedName>
</protein>
<accession>A0ABV7YZK0</accession>
<dbReference type="RefSeq" id="WP_379839634.1">
    <property type="nucleotide sequence ID" value="NZ_JBHRYQ010000001.1"/>
</dbReference>
<name>A0ABV7YZK0_9BACT</name>
<feature type="transmembrane region" description="Helical" evidence="1">
    <location>
        <begin position="131"/>
        <end position="149"/>
    </location>
</feature>
<evidence type="ECO:0000256" key="1">
    <source>
        <dbReference type="SAM" id="Phobius"/>
    </source>
</evidence>
<gene>
    <name evidence="2" type="ORF">ACFOOI_18900</name>
</gene>
<reference evidence="3" key="1">
    <citation type="journal article" date="2019" name="Int. J. Syst. Evol. Microbiol.">
        <title>The Global Catalogue of Microorganisms (GCM) 10K type strain sequencing project: providing services to taxonomists for standard genome sequencing and annotation.</title>
        <authorList>
            <consortium name="The Broad Institute Genomics Platform"/>
            <consortium name="The Broad Institute Genome Sequencing Center for Infectious Disease"/>
            <person name="Wu L."/>
            <person name="Ma J."/>
        </authorList>
    </citation>
    <scope>NUCLEOTIDE SEQUENCE [LARGE SCALE GENOMIC DNA]</scope>
    <source>
        <strain evidence="3">CECT 7956</strain>
    </source>
</reference>
<dbReference type="Proteomes" id="UP001595616">
    <property type="component" value="Unassembled WGS sequence"/>
</dbReference>
<proteinExistence type="predicted"/>
<evidence type="ECO:0000313" key="3">
    <source>
        <dbReference type="Proteomes" id="UP001595616"/>
    </source>
</evidence>
<organism evidence="2 3">
    <name type="scientific">Lacihabitans lacunae</name>
    <dbReference type="NCBI Taxonomy" id="1028214"/>
    <lineage>
        <taxon>Bacteria</taxon>
        <taxon>Pseudomonadati</taxon>
        <taxon>Bacteroidota</taxon>
        <taxon>Cytophagia</taxon>
        <taxon>Cytophagales</taxon>
        <taxon>Leadbetterellaceae</taxon>
        <taxon>Lacihabitans</taxon>
    </lineage>
</organism>
<dbReference type="EMBL" id="JBHRYQ010000001">
    <property type="protein sequence ID" value="MFC3812739.1"/>
    <property type="molecule type" value="Genomic_DNA"/>
</dbReference>
<feature type="transmembrane region" description="Helical" evidence="1">
    <location>
        <begin position="199"/>
        <end position="217"/>
    </location>
</feature>